<keyword evidence="4 11" id="KW-0349">Heme</keyword>
<dbReference type="PRINTS" id="PR00463">
    <property type="entry name" value="EP450I"/>
</dbReference>
<dbReference type="GO" id="GO:0016020">
    <property type="term" value="C:membrane"/>
    <property type="evidence" value="ECO:0007669"/>
    <property type="project" value="UniProtKB-SubCell"/>
</dbReference>
<sequence>MSSLHYTNQSKTNKPMDYLHLLLQYLQPIFIALVVIALFWNYGRRKPTKKLAPEASGGRPIMGHLHLFNDGELTHRKLGVMADTYGPVFNIRFGSHKTLVVSDWELVKECFTTNDKLFSNRPGTLGIKLMFYDADSVGYAPYGAYWRDLRKISTLKLLSNHRIDTIKHLRSSEVESCFESLYNQWKNGEKRGEFAPVRMDSWLGDLTFNVVARIVAGKKNFSANGDVGAQRYKAAMDEAMRLMRFFAFSDVIPSLSWLDNLRGLVGDMKKCSSEIDAVMATWVEEHRVKRISGNNSELEHDFIDVCLDILEHLPGDDPDLVVKSTCLDMILGGSDTTTVTLTWAMSLLFNHPQVLQKAKEELDTQVGKNRQVNDSDIPNLPFIQAIIKETMRLYPAGPLIERRTMEDCEVGGYQVPAGTRLLVNVWKMQRDGNVYKGDPLEFRPDRFLTINADVDLKGQHYELIPFGAGRRICPGVSFAVQLMHLVLARLLHEFEITTVEQEAKVDMAESGGLLCYKIMPLEVLIKPRLDIRSSEEPYINANRRILIEAGSTNNLL</sequence>
<keyword evidence="5 13" id="KW-0812">Transmembrane</keyword>
<evidence type="ECO:0000313" key="15">
    <source>
        <dbReference type="Proteomes" id="UP001202328"/>
    </source>
</evidence>
<feature type="binding site" description="axial binding residue" evidence="11">
    <location>
        <position position="473"/>
    </location>
    <ligand>
        <name>heme</name>
        <dbReference type="ChEBI" id="CHEBI:30413"/>
    </ligand>
    <ligandPart>
        <name>Fe</name>
        <dbReference type="ChEBI" id="CHEBI:18248"/>
    </ligandPart>
</feature>
<keyword evidence="15" id="KW-1185">Reference proteome</keyword>
<keyword evidence="7 13" id="KW-1133">Transmembrane helix</keyword>
<dbReference type="GO" id="GO:0016705">
    <property type="term" value="F:oxidoreductase activity, acting on paired donors, with incorporation or reduction of molecular oxygen"/>
    <property type="evidence" value="ECO:0007669"/>
    <property type="project" value="InterPro"/>
</dbReference>
<evidence type="ECO:0000256" key="2">
    <source>
        <dbReference type="ARBA" id="ARBA00004167"/>
    </source>
</evidence>
<keyword evidence="9 11" id="KW-0408">Iron</keyword>
<dbReference type="Pfam" id="PF00067">
    <property type="entry name" value="p450"/>
    <property type="match status" value="1"/>
</dbReference>
<evidence type="ECO:0000256" key="10">
    <source>
        <dbReference type="ARBA" id="ARBA00023136"/>
    </source>
</evidence>
<name>A0AAD4TG39_9MAGN</name>
<comment type="pathway">
    <text evidence="3">Alkaloid biosynthesis.</text>
</comment>
<evidence type="ECO:0000256" key="9">
    <source>
        <dbReference type="ARBA" id="ARBA00023004"/>
    </source>
</evidence>
<dbReference type="PANTHER" id="PTHR47947:SF26">
    <property type="entry name" value="CYTOCHROME P450"/>
    <property type="match status" value="1"/>
</dbReference>
<dbReference type="SUPFAM" id="SSF48264">
    <property type="entry name" value="Cytochrome P450"/>
    <property type="match status" value="1"/>
</dbReference>
<dbReference type="InterPro" id="IPR017972">
    <property type="entry name" value="Cyt_P450_CS"/>
</dbReference>
<evidence type="ECO:0000313" key="14">
    <source>
        <dbReference type="EMBL" id="KAI3958534.1"/>
    </source>
</evidence>
<dbReference type="GO" id="GO:0005506">
    <property type="term" value="F:iron ion binding"/>
    <property type="evidence" value="ECO:0007669"/>
    <property type="project" value="InterPro"/>
</dbReference>
<evidence type="ECO:0000256" key="1">
    <source>
        <dbReference type="ARBA" id="ARBA00001971"/>
    </source>
</evidence>
<evidence type="ECO:0000256" key="8">
    <source>
        <dbReference type="ARBA" id="ARBA00023002"/>
    </source>
</evidence>
<dbReference type="CDD" id="cd20654">
    <property type="entry name" value="CYP82"/>
    <property type="match status" value="1"/>
</dbReference>
<comment type="similarity">
    <text evidence="12">Belongs to the cytochrome P450 family.</text>
</comment>
<feature type="transmembrane region" description="Helical" evidence="13">
    <location>
        <begin position="20"/>
        <end position="40"/>
    </location>
</feature>
<dbReference type="Gene3D" id="1.10.630.10">
    <property type="entry name" value="Cytochrome P450"/>
    <property type="match status" value="1"/>
</dbReference>
<dbReference type="AlphaFoldDB" id="A0AAD4TG39"/>
<evidence type="ECO:0008006" key="16">
    <source>
        <dbReference type="Google" id="ProtNLM"/>
    </source>
</evidence>
<comment type="subcellular location">
    <subcellularLocation>
        <location evidence="2">Membrane</location>
        <topology evidence="2">Single-pass membrane protein</topology>
    </subcellularLocation>
</comment>
<comment type="cofactor">
    <cofactor evidence="1 11">
        <name>heme</name>
        <dbReference type="ChEBI" id="CHEBI:30413"/>
    </cofactor>
</comment>
<evidence type="ECO:0000256" key="13">
    <source>
        <dbReference type="SAM" id="Phobius"/>
    </source>
</evidence>
<dbReference type="InterPro" id="IPR050651">
    <property type="entry name" value="Plant_Cytochrome_P450_Monoox"/>
</dbReference>
<dbReference type="InterPro" id="IPR036396">
    <property type="entry name" value="Cyt_P450_sf"/>
</dbReference>
<dbReference type="EMBL" id="JAJJMB010001133">
    <property type="protein sequence ID" value="KAI3958534.1"/>
    <property type="molecule type" value="Genomic_DNA"/>
</dbReference>
<gene>
    <name evidence="14" type="ORF">MKW98_028598</name>
</gene>
<protein>
    <recommendedName>
        <fullName evidence="16">Cytochrome P450</fullName>
    </recommendedName>
</protein>
<dbReference type="InterPro" id="IPR002401">
    <property type="entry name" value="Cyt_P450_E_grp-I"/>
</dbReference>
<organism evidence="14 15">
    <name type="scientific">Papaver atlanticum</name>
    <dbReference type="NCBI Taxonomy" id="357466"/>
    <lineage>
        <taxon>Eukaryota</taxon>
        <taxon>Viridiplantae</taxon>
        <taxon>Streptophyta</taxon>
        <taxon>Embryophyta</taxon>
        <taxon>Tracheophyta</taxon>
        <taxon>Spermatophyta</taxon>
        <taxon>Magnoliopsida</taxon>
        <taxon>Ranunculales</taxon>
        <taxon>Papaveraceae</taxon>
        <taxon>Papaveroideae</taxon>
        <taxon>Papaver</taxon>
    </lineage>
</organism>
<dbReference type="Proteomes" id="UP001202328">
    <property type="component" value="Unassembled WGS sequence"/>
</dbReference>
<keyword evidence="12" id="KW-0503">Monooxygenase</keyword>
<keyword evidence="10 13" id="KW-0472">Membrane</keyword>
<dbReference type="PRINTS" id="PR00385">
    <property type="entry name" value="P450"/>
</dbReference>
<evidence type="ECO:0000256" key="3">
    <source>
        <dbReference type="ARBA" id="ARBA00004913"/>
    </source>
</evidence>
<evidence type="ECO:0000256" key="4">
    <source>
        <dbReference type="ARBA" id="ARBA00022617"/>
    </source>
</evidence>
<dbReference type="GO" id="GO:0033075">
    <property type="term" value="P:isoquinoline alkaloid biosynthetic process"/>
    <property type="evidence" value="ECO:0007669"/>
    <property type="project" value="UniProtKB-ARBA"/>
</dbReference>
<comment type="caution">
    <text evidence="14">The sequence shown here is derived from an EMBL/GenBank/DDBJ whole genome shotgun (WGS) entry which is preliminary data.</text>
</comment>
<evidence type="ECO:0000256" key="7">
    <source>
        <dbReference type="ARBA" id="ARBA00022989"/>
    </source>
</evidence>
<keyword evidence="6 11" id="KW-0479">Metal-binding</keyword>
<dbReference type="FunFam" id="1.10.630.10:FF:000026">
    <property type="entry name" value="Cytochrome P450 82C4"/>
    <property type="match status" value="1"/>
</dbReference>
<evidence type="ECO:0000256" key="12">
    <source>
        <dbReference type="RuleBase" id="RU000461"/>
    </source>
</evidence>
<keyword evidence="8 12" id="KW-0560">Oxidoreductase</keyword>
<reference evidence="14" key="1">
    <citation type="submission" date="2022-04" db="EMBL/GenBank/DDBJ databases">
        <title>A functionally conserved STORR gene fusion in Papaver species that diverged 16.8 million years ago.</title>
        <authorList>
            <person name="Catania T."/>
        </authorList>
    </citation>
    <scope>NUCLEOTIDE SEQUENCE</scope>
    <source>
        <strain evidence="14">S-188037</strain>
    </source>
</reference>
<evidence type="ECO:0000256" key="5">
    <source>
        <dbReference type="ARBA" id="ARBA00022692"/>
    </source>
</evidence>
<accession>A0AAD4TG39</accession>
<dbReference type="GO" id="GO:0004497">
    <property type="term" value="F:monooxygenase activity"/>
    <property type="evidence" value="ECO:0007669"/>
    <property type="project" value="UniProtKB-KW"/>
</dbReference>
<dbReference type="InterPro" id="IPR001128">
    <property type="entry name" value="Cyt_P450"/>
</dbReference>
<evidence type="ECO:0000256" key="6">
    <source>
        <dbReference type="ARBA" id="ARBA00022723"/>
    </source>
</evidence>
<dbReference type="GO" id="GO:0020037">
    <property type="term" value="F:heme binding"/>
    <property type="evidence" value="ECO:0007669"/>
    <property type="project" value="InterPro"/>
</dbReference>
<dbReference type="PANTHER" id="PTHR47947">
    <property type="entry name" value="CYTOCHROME P450 82C3-RELATED"/>
    <property type="match status" value="1"/>
</dbReference>
<proteinExistence type="inferred from homology"/>
<evidence type="ECO:0000256" key="11">
    <source>
        <dbReference type="PIRSR" id="PIRSR602401-1"/>
    </source>
</evidence>
<dbReference type="PROSITE" id="PS00086">
    <property type="entry name" value="CYTOCHROME_P450"/>
    <property type="match status" value="1"/>
</dbReference>